<dbReference type="SMART" id="SM00382">
    <property type="entry name" value="AAA"/>
    <property type="match status" value="1"/>
</dbReference>
<dbReference type="SUPFAM" id="SSF52540">
    <property type="entry name" value="P-loop containing nucleoside triphosphate hydrolases"/>
    <property type="match status" value="1"/>
</dbReference>
<dbReference type="InterPro" id="IPR027417">
    <property type="entry name" value="P-loop_NTPase"/>
</dbReference>
<evidence type="ECO:0000256" key="3">
    <source>
        <dbReference type="PROSITE-ProRule" id="PRU00339"/>
    </source>
</evidence>
<dbReference type="InterPro" id="IPR009003">
    <property type="entry name" value="Peptidase_S1_PA"/>
</dbReference>
<evidence type="ECO:0000256" key="2">
    <source>
        <dbReference type="ARBA" id="ARBA00022803"/>
    </source>
</evidence>
<dbReference type="InterPro" id="IPR050498">
    <property type="entry name" value="Ycf3"/>
</dbReference>
<feature type="repeat" description="TPR" evidence="3">
    <location>
        <begin position="775"/>
        <end position="808"/>
    </location>
</feature>
<keyword evidence="1" id="KW-0677">Repeat</keyword>
<dbReference type="PROSITE" id="PS50005">
    <property type="entry name" value="TPR"/>
    <property type="match status" value="2"/>
</dbReference>
<dbReference type="GO" id="GO:0016887">
    <property type="term" value="F:ATP hydrolysis activity"/>
    <property type="evidence" value="ECO:0007669"/>
    <property type="project" value="InterPro"/>
</dbReference>
<dbReference type="PANTHER" id="PTHR44858:SF1">
    <property type="entry name" value="UDP-N-ACETYLGLUCOSAMINE--PEPTIDE N-ACETYLGLUCOSAMINYLTRANSFERASE SPINDLY-RELATED"/>
    <property type="match status" value="1"/>
</dbReference>
<dbReference type="Gene3D" id="3.40.50.300">
    <property type="entry name" value="P-loop containing nucleotide triphosphate hydrolases"/>
    <property type="match status" value="1"/>
</dbReference>
<name>A0A2S9Y4F0_9BACT</name>
<comment type="caution">
    <text evidence="5">The sequence shown here is derived from an EMBL/GenBank/DDBJ whole genome shotgun (WGS) entry which is preliminary data.</text>
</comment>
<evidence type="ECO:0000313" key="5">
    <source>
        <dbReference type="EMBL" id="PRP99951.1"/>
    </source>
</evidence>
<gene>
    <name evidence="5" type="ORF">ENSA7_61680</name>
</gene>
<protein>
    <submittedName>
        <fullName evidence="5">Tetratricopeptide repeat protein</fullName>
    </submittedName>
</protein>
<dbReference type="AlphaFoldDB" id="A0A2S9Y4F0"/>
<dbReference type="InterPro" id="IPR003593">
    <property type="entry name" value="AAA+_ATPase"/>
</dbReference>
<organism evidence="5 6">
    <name type="scientific">Enhygromyxa salina</name>
    <dbReference type="NCBI Taxonomy" id="215803"/>
    <lineage>
        <taxon>Bacteria</taxon>
        <taxon>Pseudomonadati</taxon>
        <taxon>Myxococcota</taxon>
        <taxon>Polyangia</taxon>
        <taxon>Nannocystales</taxon>
        <taxon>Nannocystaceae</taxon>
        <taxon>Enhygromyxa</taxon>
    </lineage>
</organism>
<dbReference type="SMART" id="SM00028">
    <property type="entry name" value="TPR"/>
    <property type="match status" value="4"/>
</dbReference>
<dbReference type="GO" id="GO:0009279">
    <property type="term" value="C:cell outer membrane"/>
    <property type="evidence" value="ECO:0007669"/>
    <property type="project" value="TreeGrafter"/>
</dbReference>
<dbReference type="Proteomes" id="UP000238823">
    <property type="component" value="Unassembled WGS sequence"/>
</dbReference>
<evidence type="ECO:0000313" key="6">
    <source>
        <dbReference type="Proteomes" id="UP000238823"/>
    </source>
</evidence>
<feature type="domain" description="AAA+ ATPase" evidence="4">
    <location>
        <begin position="235"/>
        <end position="391"/>
    </location>
</feature>
<dbReference type="InterPro" id="IPR049945">
    <property type="entry name" value="AAA_22"/>
</dbReference>
<feature type="repeat" description="TPR" evidence="3">
    <location>
        <begin position="729"/>
        <end position="762"/>
    </location>
</feature>
<dbReference type="PANTHER" id="PTHR44858">
    <property type="entry name" value="TETRATRICOPEPTIDE REPEAT PROTEIN 6"/>
    <property type="match status" value="1"/>
</dbReference>
<evidence type="ECO:0000256" key="1">
    <source>
        <dbReference type="ARBA" id="ARBA00022737"/>
    </source>
</evidence>
<dbReference type="SUPFAM" id="SSF50494">
    <property type="entry name" value="Trypsin-like serine proteases"/>
    <property type="match status" value="1"/>
</dbReference>
<dbReference type="GO" id="GO:0046813">
    <property type="term" value="P:receptor-mediated virion attachment to host cell"/>
    <property type="evidence" value="ECO:0007669"/>
    <property type="project" value="TreeGrafter"/>
</dbReference>
<proteinExistence type="predicted"/>
<dbReference type="InterPro" id="IPR011990">
    <property type="entry name" value="TPR-like_helical_dom_sf"/>
</dbReference>
<reference evidence="5 6" key="1">
    <citation type="submission" date="2018-03" db="EMBL/GenBank/DDBJ databases">
        <title>Draft Genome Sequences of the Obligatory Marine Myxobacteria Enhygromyxa salina SWB007.</title>
        <authorList>
            <person name="Poehlein A."/>
            <person name="Moghaddam J.A."/>
            <person name="Harms H."/>
            <person name="Alanjari M."/>
            <person name="Koenig G.M."/>
            <person name="Daniel R."/>
            <person name="Schaeberle T.F."/>
        </authorList>
    </citation>
    <scope>NUCLEOTIDE SEQUENCE [LARGE SCALE GENOMIC DNA]</scope>
    <source>
        <strain evidence="5 6">SWB007</strain>
    </source>
</reference>
<keyword evidence="2 3" id="KW-0802">TPR repeat</keyword>
<accession>A0A2S9Y4F0</accession>
<sequence>MREGDQAPAGTAFLIGRRHALTLLHVVDEYFRGRENRAPHSVDLLDAQIEVRANVFTSEEMPVYARVAAISEPIKVPNTALRDDALVLLDLNKNFDHFLEIGAYETQDHAGHKLCIAGYESARFGEGIALVSDGQPGLSSAPLSVIKHTGLGPTGIHGASGGPVVLFGSRSAIGVLWGSAGNYAETCYFLPLQDLHREFLGRGVLGTSRYLQLGTPPPPAGALSGYQRLLSGAMTQRLSLLVGPPKSGKTTLLAMLMQQIEESEPASPVIWCGDFGDVSHRFDRLFAELKRALPEVQSSLWYVPHQELQEVDTLYNLLLSNNAALLIDDVDFEREPKLVALLQYAHLNKARNFTCRILATAHTRPLDRHGNPLPHTPIPTLSERQAASVARKYFPGLRSDDAGRIARAARYLPGVIHRAFVVLGSHASADQVVSRVQQLTAADGKAFSARIKACGPNKGDASLLLCRLIALSSHPLSMQDLVDAYHDVRRSVSKRSHDHWAQVFYERIVDINREFSAPPLISESLDGFIVNPWYRDLIRADIPEPVAGKASVAIANAQASRRSHSSAFVRLTAIESLIKEHEFASAARHLLANAESLIRAQLDSAVADCAWTVLASSGFSPDGTTLTTGFTPTVDLHELEIAKLFNLHIKTLERDGEHQLAARRGELLHSYLEARRRAFEVEQLECLVARSNSELQSGELDRALDACQAGLALAMQLKKLGQPVNAQTADIYLNMGKLRALRGDLDRALRALDRALALLLAQEFPTATERKVRLGRGYLNRGEAHRRLGHHEQAIADFGRAIEQFEHTQHADAKLGLAAAYNNRAACQLTLHQTDLALADVRAAEQRFADLISTVSSARILLIYAEHIDTLMQAAAQQAELSGEVAEPTLDMLRGAIDNLSLKLNESMFGGASAHVSVTEVIARVVASPARDVGALALVLGELRDLLVRA</sequence>
<dbReference type="EMBL" id="PVNL01000119">
    <property type="protein sequence ID" value="PRP99951.1"/>
    <property type="molecule type" value="Genomic_DNA"/>
</dbReference>
<evidence type="ECO:0000259" key="4">
    <source>
        <dbReference type="SMART" id="SM00382"/>
    </source>
</evidence>
<dbReference type="InterPro" id="IPR019734">
    <property type="entry name" value="TPR_rpt"/>
</dbReference>
<dbReference type="Gene3D" id="1.25.40.10">
    <property type="entry name" value="Tetratricopeptide repeat domain"/>
    <property type="match status" value="2"/>
</dbReference>
<dbReference type="Pfam" id="PF13401">
    <property type="entry name" value="AAA_22"/>
    <property type="match status" value="1"/>
</dbReference>
<dbReference type="SUPFAM" id="SSF48452">
    <property type="entry name" value="TPR-like"/>
    <property type="match status" value="1"/>
</dbReference>